<evidence type="ECO:0000256" key="4">
    <source>
        <dbReference type="ARBA" id="ARBA00022679"/>
    </source>
</evidence>
<dbReference type="PROSITE" id="PS50280">
    <property type="entry name" value="SET"/>
    <property type="match status" value="1"/>
</dbReference>
<gene>
    <name evidence="14" type="ORF">WJX81_002455</name>
</gene>
<organism evidence="14 15">
    <name type="scientific">Elliptochloris bilobata</name>
    <dbReference type="NCBI Taxonomy" id="381761"/>
    <lineage>
        <taxon>Eukaryota</taxon>
        <taxon>Viridiplantae</taxon>
        <taxon>Chlorophyta</taxon>
        <taxon>core chlorophytes</taxon>
        <taxon>Trebouxiophyceae</taxon>
        <taxon>Trebouxiophyceae incertae sedis</taxon>
        <taxon>Elliptochloris clade</taxon>
        <taxon>Elliptochloris</taxon>
    </lineage>
</organism>
<dbReference type="PROSITE" id="PS50868">
    <property type="entry name" value="POST_SET"/>
    <property type="match status" value="1"/>
</dbReference>
<dbReference type="PANTHER" id="PTHR45814">
    <property type="entry name" value="HISTONE-LYSINE N-METHYLTRANSFERASE SETD1"/>
    <property type="match status" value="1"/>
</dbReference>
<dbReference type="Gene3D" id="2.170.270.10">
    <property type="entry name" value="SET domain"/>
    <property type="match status" value="1"/>
</dbReference>
<evidence type="ECO:0000256" key="10">
    <source>
        <dbReference type="ARBA" id="ARBA00049129"/>
    </source>
</evidence>
<evidence type="ECO:0000256" key="11">
    <source>
        <dbReference type="SAM" id="MobiDB-lite"/>
    </source>
</evidence>
<accession>A0AAW1QK00</accession>
<evidence type="ECO:0000256" key="3">
    <source>
        <dbReference type="ARBA" id="ARBA00022603"/>
    </source>
</evidence>
<keyword evidence="6" id="KW-0156">Chromatin regulator</keyword>
<dbReference type="GO" id="GO:0048188">
    <property type="term" value="C:Set1C/COMPASS complex"/>
    <property type="evidence" value="ECO:0007669"/>
    <property type="project" value="TreeGrafter"/>
</dbReference>
<feature type="domain" description="Post-SET" evidence="13">
    <location>
        <begin position="450"/>
        <end position="466"/>
    </location>
</feature>
<evidence type="ECO:0000259" key="12">
    <source>
        <dbReference type="PROSITE" id="PS50280"/>
    </source>
</evidence>
<proteinExistence type="predicted"/>
<dbReference type="AlphaFoldDB" id="A0AAW1QK00"/>
<keyword evidence="4" id="KW-0808">Transferase</keyword>
<dbReference type="SMART" id="SM00508">
    <property type="entry name" value="PostSET"/>
    <property type="match status" value="1"/>
</dbReference>
<keyword evidence="5" id="KW-0949">S-adenosyl-L-methionine</keyword>
<evidence type="ECO:0000259" key="13">
    <source>
        <dbReference type="PROSITE" id="PS50868"/>
    </source>
</evidence>
<feature type="region of interest" description="Disordered" evidence="11">
    <location>
        <begin position="193"/>
        <end position="213"/>
    </location>
</feature>
<evidence type="ECO:0000256" key="8">
    <source>
        <dbReference type="ARBA" id="ARBA00047571"/>
    </source>
</evidence>
<dbReference type="GO" id="GO:0140999">
    <property type="term" value="F:histone H3K4 trimethyltransferase activity"/>
    <property type="evidence" value="ECO:0007669"/>
    <property type="project" value="UniProtKB-EC"/>
</dbReference>
<dbReference type="PANTHER" id="PTHR45814:SF2">
    <property type="entry name" value="HISTONE-LYSINE N-METHYLTRANSFERASE SETD1"/>
    <property type="match status" value="1"/>
</dbReference>
<dbReference type="Proteomes" id="UP001445335">
    <property type="component" value="Unassembled WGS sequence"/>
</dbReference>
<comment type="catalytic activity">
    <reaction evidence="9">
        <text>N(6)-methyl-L-lysyl(4)-[histone H3] + S-adenosyl-L-methionine = N(6),N(6)-dimethyl-L-lysyl(4)-[histone H3] + S-adenosyl-L-homocysteine + H(+)</text>
        <dbReference type="Rhea" id="RHEA:60268"/>
        <dbReference type="Rhea" id="RHEA-COMP:15540"/>
        <dbReference type="Rhea" id="RHEA-COMP:15543"/>
        <dbReference type="ChEBI" id="CHEBI:15378"/>
        <dbReference type="ChEBI" id="CHEBI:57856"/>
        <dbReference type="ChEBI" id="CHEBI:59789"/>
        <dbReference type="ChEBI" id="CHEBI:61929"/>
        <dbReference type="ChEBI" id="CHEBI:61976"/>
    </reaction>
</comment>
<dbReference type="SUPFAM" id="SSF82199">
    <property type="entry name" value="SET domain"/>
    <property type="match status" value="1"/>
</dbReference>
<dbReference type="EC" id="2.1.1.354" evidence="2"/>
<evidence type="ECO:0000313" key="15">
    <source>
        <dbReference type="Proteomes" id="UP001445335"/>
    </source>
</evidence>
<dbReference type="InterPro" id="IPR046341">
    <property type="entry name" value="SET_dom_sf"/>
</dbReference>
<feature type="domain" description="SET" evidence="12">
    <location>
        <begin position="325"/>
        <end position="442"/>
    </location>
</feature>
<keyword evidence="15" id="KW-1185">Reference proteome</keyword>
<sequence length="466" mass="49259">MEQRDAAEAAVQEAKRLVSFARAQANAAYEVCRAQACADTTEWFYRDAGALDGWSRPQQLAGLAVALMRARACTHGAWDGGACAVTEETLMYRRCSDVGVPLRAVLAGQPGLAGAVYACFLADLAAKQAAGLHARCLAEVQRLSDAVAEAKAAAKALSDAARPPAVPRPPESDGRIGASAVLAAGAHHVQDAAGEEAVHTGEPAGPKAELPADGTGAYAARRRQAKRARVAAPTEVGCVAAYKEGYGCARAAPLTAAMETRRFTQSARPGVPPPKPLLAAMRSAGVARHAAGGAAGARGNRGAKLQRMGDHLDGATWAMFKARAAPMRFGRSRVHAWGLFAARDIAPQEFLVEYVGELIRAELADRREAAYEARGMDSSYLFRIDDFLVIDATNKGNQARYINHSCDPNAYTKIVTVDGVKHVAIIAARAIAAGQEIAYDYKFPLEPEEEPVPCACGARTCRGRLN</sequence>
<evidence type="ECO:0000313" key="14">
    <source>
        <dbReference type="EMBL" id="KAK9821421.1"/>
    </source>
</evidence>
<dbReference type="GO" id="GO:0032259">
    <property type="term" value="P:methylation"/>
    <property type="evidence" value="ECO:0007669"/>
    <property type="project" value="UniProtKB-KW"/>
</dbReference>
<dbReference type="EMBL" id="JALJOU010000102">
    <property type="protein sequence ID" value="KAK9821421.1"/>
    <property type="molecule type" value="Genomic_DNA"/>
</dbReference>
<evidence type="ECO:0000256" key="2">
    <source>
        <dbReference type="ARBA" id="ARBA00012182"/>
    </source>
</evidence>
<dbReference type="Pfam" id="PF00856">
    <property type="entry name" value="SET"/>
    <property type="match status" value="1"/>
</dbReference>
<dbReference type="SMART" id="SM00317">
    <property type="entry name" value="SET"/>
    <property type="match status" value="1"/>
</dbReference>
<comment type="catalytic activity">
    <reaction evidence="10">
        <text>N(6),N(6)-dimethyl-L-lysyl(4)-[histone H3] + S-adenosyl-L-methionine = N(6),N(6),N(6)-trimethyl-L-lysyl(4)-[histone H3] + S-adenosyl-L-homocysteine + H(+)</text>
        <dbReference type="Rhea" id="RHEA:60272"/>
        <dbReference type="Rhea" id="RHEA-COMP:15537"/>
        <dbReference type="Rhea" id="RHEA-COMP:15540"/>
        <dbReference type="ChEBI" id="CHEBI:15378"/>
        <dbReference type="ChEBI" id="CHEBI:57856"/>
        <dbReference type="ChEBI" id="CHEBI:59789"/>
        <dbReference type="ChEBI" id="CHEBI:61961"/>
        <dbReference type="ChEBI" id="CHEBI:61976"/>
    </reaction>
</comment>
<dbReference type="CDD" id="cd10518">
    <property type="entry name" value="SET_SETD1-like"/>
    <property type="match status" value="1"/>
</dbReference>
<evidence type="ECO:0000256" key="6">
    <source>
        <dbReference type="ARBA" id="ARBA00022853"/>
    </source>
</evidence>
<evidence type="ECO:0000256" key="7">
    <source>
        <dbReference type="ARBA" id="ARBA00023242"/>
    </source>
</evidence>
<evidence type="ECO:0000256" key="5">
    <source>
        <dbReference type="ARBA" id="ARBA00022691"/>
    </source>
</evidence>
<comment type="caution">
    <text evidence="14">The sequence shown here is derived from an EMBL/GenBank/DDBJ whole genome shotgun (WGS) entry which is preliminary data.</text>
</comment>
<dbReference type="InterPro" id="IPR044570">
    <property type="entry name" value="Set1-like"/>
</dbReference>
<comment type="catalytic activity">
    <reaction evidence="8">
        <text>L-lysyl(4)-[histone H3] + 3 S-adenosyl-L-methionine = N(6),N(6),N(6)-trimethyl-L-lysyl(4)-[histone H3] + 3 S-adenosyl-L-homocysteine + 3 H(+)</text>
        <dbReference type="Rhea" id="RHEA:60260"/>
        <dbReference type="Rhea" id="RHEA-COMP:15537"/>
        <dbReference type="Rhea" id="RHEA-COMP:15547"/>
        <dbReference type="ChEBI" id="CHEBI:15378"/>
        <dbReference type="ChEBI" id="CHEBI:29969"/>
        <dbReference type="ChEBI" id="CHEBI:57856"/>
        <dbReference type="ChEBI" id="CHEBI:59789"/>
        <dbReference type="ChEBI" id="CHEBI:61961"/>
        <dbReference type="EC" id="2.1.1.354"/>
    </reaction>
</comment>
<dbReference type="InterPro" id="IPR003616">
    <property type="entry name" value="Post-SET_dom"/>
</dbReference>
<protein>
    <recommendedName>
        <fullName evidence="2">[histone H3]-lysine(4) N-trimethyltransferase</fullName>
        <ecNumber evidence="2">2.1.1.354</ecNumber>
    </recommendedName>
</protein>
<dbReference type="InterPro" id="IPR001214">
    <property type="entry name" value="SET_dom"/>
</dbReference>
<evidence type="ECO:0000256" key="1">
    <source>
        <dbReference type="ARBA" id="ARBA00004123"/>
    </source>
</evidence>
<evidence type="ECO:0000256" key="9">
    <source>
        <dbReference type="ARBA" id="ARBA00047583"/>
    </source>
</evidence>
<reference evidence="14 15" key="1">
    <citation type="journal article" date="2024" name="Nat. Commun.">
        <title>Phylogenomics reveals the evolutionary origins of lichenization in chlorophyte algae.</title>
        <authorList>
            <person name="Puginier C."/>
            <person name="Libourel C."/>
            <person name="Otte J."/>
            <person name="Skaloud P."/>
            <person name="Haon M."/>
            <person name="Grisel S."/>
            <person name="Petersen M."/>
            <person name="Berrin J.G."/>
            <person name="Delaux P.M."/>
            <person name="Dal Grande F."/>
            <person name="Keller J."/>
        </authorList>
    </citation>
    <scope>NUCLEOTIDE SEQUENCE [LARGE SCALE GENOMIC DNA]</scope>
    <source>
        <strain evidence="14 15">SAG 245.80</strain>
    </source>
</reference>
<keyword evidence="7" id="KW-0539">Nucleus</keyword>
<keyword evidence="3" id="KW-0489">Methyltransferase</keyword>
<comment type="subcellular location">
    <subcellularLocation>
        <location evidence="1">Nucleus</location>
    </subcellularLocation>
</comment>
<name>A0AAW1QK00_9CHLO</name>